<dbReference type="SUPFAM" id="SSF103088">
    <property type="entry name" value="OmpA-like"/>
    <property type="match status" value="1"/>
</dbReference>
<evidence type="ECO:0000313" key="5">
    <source>
        <dbReference type="EMBL" id="VAX03325.1"/>
    </source>
</evidence>
<dbReference type="EMBL" id="UOFV01000388">
    <property type="protein sequence ID" value="VAX03325.1"/>
    <property type="molecule type" value="Genomic_DNA"/>
</dbReference>
<dbReference type="InterPro" id="IPR050330">
    <property type="entry name" value="Bact_OuterMem_StrucFunc"/>
</dbReference>
<accession>A0A3B1BAK0</accession>
<keyword evidence="3" id="KW-0998">Cell outer membrane</keyword>
<dbReference type="AlphaFoldDB" id="A0A3B1BAK0"/>
<gene>
    <name evidence="5" type="ORF">MNBD_GAMMA19-1779</name>
</gene>
<proteinExistence type="predicted"/>
<organism evidence="5">
    <name type="scientific">hydrothermal vent metagenome</name>
    <dbReference type="NCBI Taxonomy" id="652676"/>
    <lineage>
        <taxon>unclassified sequences</taxon>
        <taxon>metagenomes</taxon>
        <taxon>ecological metagenomes</taxon>
    </lineage>
</organism>
<dbReference type="InterPro" id="IPR006664">
    <property type="entry name" value="OMP_bac"/>
</dbReference>
<comment type="subcellular location">
    <subcellularLocation>
        <location evidence="1">Cell outer membrane</location>
    </subcellularLocation>
</comment>
<dbReference type="Pfam" id="PF00691">
    <property type="entry name" value="OmpA"/>
    <property type="match status" value="1"/>
</dbReference>
<dbReference type="GO" id="GO:0009279">
    <property type="term" value="C:cell outer membrane"/>
    <property type="evidence" value="ECO:0007669"/>
    <property type="project" value="UniProtKB-SubCell"/>
</dbReference>
<evidence type="ECO:0000259" key="4">
    <source>
        <dbReference type="PROSITE" id="PS51123"/>
    </source>
</evidence>
<dbReference type="InterPro" id="IPR006665">
    <property type="entry name" value="OmpA-like"/>
</dbReference>
<evidence type="ECO:0000256" key="3">
    <source>
        <dbReference type="ARBA" id="ARBA00023237"/>
    </source>
</evidence>
<dbReference type="PRINTS" id="PR01021">
    <property type="entry name" value="OMPADOMAIN"/>
</dbReference>
<feature type="domain" description="OmpA-like" evidence="4">
    <location>
        <begin position="1"/>
        <end position="87"/>
    </location>
</feature>
<dbReference type="PANTHER" id="PTHR30329">
    <property type="entry name" value="STATOR ELEMENT OF FLAGELLAR MOTOR COMPLEX"/>
    <property type="match status" value="1"/>
</dbReference>
<evidence type="ECO:0000256" key="2">
    <source>
        <dbReference type="ARBA" id="ARBA00023136"/>
    </source>
</evidence>
<dbReference type="PRINTS" id="PR01023">
    <property type="entry name" value="NAFLGMOTY"/>
</dbReference>
<dbReference type="Gene3D" id="3.30.1330.60">
    <property type="entry name" value="OmpA-like domain"/>
    <property type="match status" value="1"/>
</dbReference>
<name>A0A3B1BAK0_9ZZZZ</name>
<reference evidence="5" key="1">
    <citation type="submission" date="2018-06" db="EMBL/GenBank/DDBJ databases">
        <authorList>
            <person name="Zhirakovskaya E."/>
        </authorList>
    </citation>
    <scope>NUCLEOTIDE SEQUENCE</scope>
</reference>
<keyword evidence="2" id="KW-0472">Membrane</keyword>
<dbReference type="InterPro" id="IPR036737">
    <property type="entry name" value="OmpA-like_sf"/>
</dbReference>
<dbReference type="PROSITE" id="PS51123">
    <property type="entry name" value="OMPA_2"/>
    <property type="match status" value="1"/>
</dbReference>
<dbReference type="CDD" id="cd07185">
    <property type="entry name" value="OmpA_C-like"/>
    <property type="match status" value="1"/>
</dbReference>
<dbReference type="PANTHER" id="PTHR30329:SF21">
    <property type="entry name" value="LIPOPROTEIN YIAD-RELATED"/>
    <property type="match status" value="1"/>
</dbReference>
<protein>
    <recommendedName>
        <fullName evidence="4">OmpA-like domain-containing protein</fullName>
    </recommendedName>
</protein>
<sequence>MVEILRTYPDLYLELQGYSCNIDSETYNQVLSGRRTQSVADYLIKQGIDRDRLEIGRYSEHRPVASNATEAGRARNRRVEFMVLEKQRLN</sequence>
<evidence type="ECO:0000256" key="1">
    <source>
        <dbReference type="ARBA" id="ARBA00004442"/>
    </source>
</evidence>